<protein>
    <submittedName>
        <fullName evidence="1">Uncharacterized protein</fullName>
    </submittedName>
</protein>
<dbReference type="Proteomes" id="UP000199592">
    <property type="component" value="Unassembled WGS sequence"/>
</dbReference>
<dbReference type="STRING" id="1073328.SAMN05216294_2478"/>
<gene>
    <name evidence="1" type="ORF">SAMN04487892_1121</name>
</gene>
<reference evidence="2" key="1">
    <citation type="submission" date="2016-10" db="EMBL/GenBank/DDBJ databases">
        <authorList>
            <person name="Varghese N."/>
            <person name="Submissions S."/>
        </authorList>
    </citation>
    <scope>NUCLEOTIDE SEQUENCE [LARGE SCALE GENOMIC DNA]</scope>
    <source>
        <strain evidence="2">DSM 25030</strain>
    </source>
</reference>
<evidence type="ECO:0000313" key="1">
    <source>
        <dbReference type="EMBL" id="SDW31611.1"/>
    </source>
</evidence>
<proteinExistence type="predicted"/>
<dbReference type="AlphaFoldDB" id="A0A1H2SIZ9"/>
<accession>A0A1H2SIZ9</accession>
<keyword evidence="2" id="KW-1185">Reference proteome</keyword>
<organism evidence="1 2">
    <name type="scientific">Flagellimonas zhangzhouensis</name>
    <dbReference type="NCBI Taxonomy" id="1073328"/>
    <lineage>
        <taxon>Bacteria</taxon>
        <taxon>Pseudomonadati</taxon>
        <taxon>Bacteroidota</taxon>
        <taxon>Flavobacteriia</taxon>
        <taxon>Flavobacteriales</taxon>
        <taxon>Flavobacteriaceae</taxon>
        <taxon>Flagellimonas</taxon>
    </lineage>
</organism>
<dbReference type="EMBL" id="FNMY01000001">
    <property type="protein sequence ID" value="SDW31611.1"/>
    <property type="molecule type" value="Genomic_DNA"/>
</dbReference>
<name>A0A1H2SIZ9_9FLAO</name>
<evidence type="ECO:0000313" key="2">
    <source>
        <dbReference type="Proteomes" id="UP000199592"/>
    </source>
</evidence>
<sequence length="98" mass="11803">MDSTYDKHVFRLCVKDARRIIEEKDEISKSATSLLAELLYEYTSINKIPIRTITWEDVLKNNSSWVDYYDEDEKRFNKIKTLIIRKIDHEIEENKFSL</sequence>